<dbReference type="NCBIfam" id="NF041083">
    <property type="entry name" value="thermosome_beta"/>
    <property type="match status" value="1"/>
</dbReference>
<dbReference type="InterPro" id="IPR002194">
    <property type="entry name" value="Chaperonin_TCP-1_CS"/>
</dbReference>
<dbReference type="GO" id="GO:0016887">
    <property type="term" value="F:ATP hydrolysis activity"/>
    <property type="evidence" value="ECO:0007669"/>
    <property type="project" value="InterPro"/>
</dbReference>
<feature type="compositionally biased region" description="Gly residues" evidence="6">
    <location>
        <begin position="541"/>
        <end position="564"/>
    </location>
</feature>
<evidence type="ECO:0000256" key="6">
    <source>
        <dbReference type="SAM" id="MobiDB-lite"/>
    </source>
</evidence>
<dbReference type="Pfam" id="PF00118">
    <property type="entry name" value="Cpn60_TCP1"/>
    <property type="match status" value="1"/>
</dbReference>
<evidence type="ECO:0000256" key="2">
    <source>
        <dbReference type="ARBA" id="ARBA00022741"/>
    </source>
</evidence>
<keyword evidence="4 5" id="KW-0143">Chaperone</keyword>
<dbReference type="InterPro" id="IPR012714">
    <property type="entry name" value="Thermosome_arc"/>
</dbReference>
<dbReference type="Proteomes" id="UP000199076">
    <property type="component" value="Unassembled WGS sequence"/>
</dbReference>
<dbReference type="SUPFAM" id="SSF54849">
    <property type="entry name" value="GroEL-intermediate domain like"/>
    <property type="match status" value="1"/>
</dbReference>
<evidence type="ECO:0000313" key="8">
    <source>
        <dbReference type="Proteomes" id="UP000199076"/>
    </source>
</evidence>
<dbReference type="EMBL" id="FNBK01000002">
    <property type="protein sequence ID" value="SDE94504.1"/>
    <property type="molecule type" value="Genomic_DNA"/>
</dbReference>
<dbReference type="PRINTS" id="PR00304">
    <property type="entry name" value="TCOMPLEXTCP1"/>
</dbReference>
<dbReference type="PROSITE" id="PS00995">
    <property type="entry name" value="TCP1_3"/>
    <property type="match status" value="1"/>
</dbReference>
<dbReference type="PROSITE" id="PS00751">
    <property type="entry name" value="TCP1_2"/>
    <property type="match status" value="1"/>
</dbReference>
<dbReference type="AlphaFoldDB" id="A0A1G7H2G4"/>
<dbReference type="InterPro" id="IPR002423">
    <property type="entry name" value="Cpn60/GroEL/TCP-1"/>
</dbReference>
<dbReference type="GO" id="GO:0051082">
    <property type="term" value="F:unfolded protein binding"/>
    <property type="evidence" value="ECO:0007669"/>
    <property type="project" value="InterPro"/>
</dbReference>
<sequence>MAQQMGNQPLIVLSEESQRTSGKDAQSMNITAGKAVAESVRTTLGPKGMDKMLVGDTGSVVVTNDGVTILDEMDIEHPAANMIVEVAQTQEDEVGDGTTTAVVISGELLAKAEDLLDQDIHATILAQGYRQAAEEAKEILEDMAIEVDEDDTDILEQIAATAMTGKGAENAKDTLAALVVDAVRSVADDEGIDTDNIKVEKVVGGSIDESELVEGVIVDKERVHDNMPYGVEDANVALLDTAIEVPETELDTEVNVTDPDQLQQFLDQEEKQLKEMVDNLDEAGADVVFCQKGIDDMAQHYLAQEGILAVRRAKKSDIKALARSTGARVVSNIDDVTEDDLGFAGSVAEKDIGGDQRIFVEDVEDARAVTMILRGGTDHVVDEVERAVDDSLGVVSVTLEDGQVLPGGGAPETQLALGLRDYADSVGGREQLAVEAFADAIDVIPRTLAENAGLDPIDSLVDLRAQHDEGSTTVGLDAYTGEVVDMEDDGVVEPLRVKTQAVESAVEAAVMILRIDDVIAAGDMKGGQSDDDGDEGPPAGGPGGAPGGMGGGMGGMGGGMGGMM</sequence>
<evidence type="ECO:0000256" key="4">
    <source>
        <dbReference type="ARBA" id="ARBA00023186"/>
    </source>
</evidence>
<dbReference type="CDD" id="cd03343">
    <property type="entry name" value="cpn60"/>
    <property type="match status" value="1"/>
</dbReference>
<comment type="similarity">
    <text evidence="1 5">Belongs to the TCP-1 chaperonin family.</text>
</comment>
<protein>
    <submittedName>
        <fullName evidence="7">Thermosome</fullName>
    </submittedName>
</protein>
<evidence type="ECO:0000256" key="5">
    <source>
        <dbReference type="RuleBase" id="RU004187"/>
    </source>
</evidence>
<dbReference type="InterPro" id="IPR053374">
    <property type="entry name" value="TCP-1_chaperonin"/>
</dbReference>
<keyword evidence="3 5" id="KW-0067">ATP-binding</keyword>
<dbReference type="PROSITE" id="PS00750">
    <property type="entry name" value="TCP1_1"/>
    <property type="match status" value="1"/>
</dbReference>
<evidence type="ECO:0000313" key="7">
    <source>
        <dbReference type="EMBL" id="SDE94504.1"/>
    </source>
</evidence>
<dbReference type="SUPFAM" id="SSF48592">
    <property type="entry name" value="GroEL equatorial domain-like"/>
    <property type="match status" value="1"/>
</dbReference>
<feature type="region of interest" description="Disordered" evidence="6">
    <location>
        <begin position="523"/>
        <end position="564"/>
    </location>
</feature>
<dbReference type="STRING" id="660518.SAMN05216218_102296"/>
<dbReference type="GO" id="GO:0005524">
    <property type="term" value="F:ATP binding"/>
    <property type="evidence" value="ECO:0007669"/>
    <property type="project" value="UniProtKB-KW"/>
</dbReference>
<dbReference type="NCBIfam" id="TIGR02339">
    <property type="entry name" value="thermosome_arch"/>
    <property type="match status" value="1"/>
</dbReference>
<feature type="region of interest" description="Disordered" evidence="6">
    <location>
        <begin position="1"/>
        <end position="28"/>
    </location>
</feature>
<keyword evidence="8" id="KW-1185">Reference proteome</keyword>
<dbReference type="InterPro" id="IPR017998">
    <property type="entry name" value="Chaperone_TCP-1"/>
</dbReference>
<evidence type="ECO:0000256" key="3">
    <source>
        <dbReference type="ARBA" id="ARBA00022840"/>
    </source>
</evidence>
<keyword evidence="2 5" id="KW-0547">Nucleotide-binding</keyword>
<dbReference type="NCBIfam" id="NF041082">
    <property type="entry name" value="thermosome_alpha"/>
    <property type="match status" value="1"/>
</dbReference>
<accession>A0A1G7H2G4</accession>
<dbReference type="InterPro" id="IPR027413">
    <property type="entry name" value="GROEL-like_equatorial_sf"/>
</dbReference>
<dbReference type="InterPro" id="IPR027409">
    <property type="entry name" value="GroEL-like_apical_dom_sf"/>
</dbReference>
<dbReference type="InterPro" id="IPR054827">
    <property type="entry name" value="thermosome_alpha"/>
</dbReference>
<proteinExistence type="inferred from homology"/>
<reference evidence="8" key="1">
    <citation type="submission" date="2016-10" db="EMBL/GenBank/DDBJ databases">
        <authorList>
            <person name="Varghese N."/>
            <person name="Submissions S."/>
        </authorList>
    </citation>
    <scope>NUCLEOTIDE SEQUENCE [LARGE SCALE GENOMIC DNA]</scope>
    <source>
        <strain evidence="8">IBRC-M 10760</strain>
    </source>
</reference>
<dbReference type="InterPro" id="IPR027410">
    <property type="entry name" value="TCP-1-like_intermed_sf"/>
</dbReference>
<dbReference type="GO" id="GO:0140662">
    <property type="term" value="F:ATP-dependent protein folding chaperone"/>
    <property type="evidence" value="ECO:0007669"/>
    <property type="project" value="InterPro"/>
</dbReference>
<name>A0A1G7H2G4_9EURY</name>
<organism evidence="7 8">
    <name type="scientific">Halorientalis regularis</name>
    <dbReference type="NCBI Taxonomy" id="660518"/>
    <lineage>
        <taxon>Archaea</taxon>
        <taxon>Methanobacteriati</taxon>
        <taxon>Methanobacteriota</taxon>
        <taxon>Stenosarchaea group</taxon>
        <taxon>Halobacteria</taxon>
        <taxon>Halobacteriales</taxon>
        <taxon>Haloarculaceae</taxon>
        <taxon>Halorientalis</taxon>
    </lineage>
</organism>
<dbReference type="Gene3D" id="3.50.7.10">
    <property type="entry name" value="GroEL"/>
    <property type="match status" value="1"/>
</dbReference>
<evidence type="ECO:0000256" key="1">
    <source>
        <dbReference type="ARBA" id="ARBA00008020"/>
    </source>
</evidence>
<gene>
    <name evidence="7" type="ORF">SAMN05216218_102296</name>
</gene>
<dbReference type="SUPFAM" id="SSF52029">
    <property type="entry name" value="GroEL apical domain-like"/>
    <property type="match status" value="1"/>
</dbReference>
<dbReference type="Gene3D" id="1.10.560.10">
    <property type="entry name" value="GroEL-like equatorial domain"/>
    <property type="match status" value="1"/>
</dbReference>
<dbReference type="Gene3D" id="3.30.260.10">
    <property type="entry name" value="TCP-1-like chaperonin intermediate domain"/>
    <property type="match status" value="1"/>
</dbReference>
<dbReference type="PANTHER" id="PTHR11353">
    <property type="entry name" value="CHAPERONIN"/>
    <property type="match status" value="1"/>
</dbReference>